<comment type="caution">
    <text evidence="2">The sequence shown here is derived from an EMBL/GenBank/DDBJ whole genome shotgun (WGS) entry which is preliminary data.</text>
</comment>
<organism evidence="2 3">
    <name type="scientific">Uliginosibacterium flavum</name>
    <dbReference type="NCBI Taxonomy" id="1396831"/>
    <lineage>
        <taxon>Bacteria</taxon>
        <taxon>Pseudomonadati</taxon>
        <taxon>Pseudomonadota</taxon>
        <taxon>Betaproteobacteria</taxon>
        <taxon>Rhodocyclales</taxon>
        <taxon>Zoogloeaceae</taxon>
        <taxon>Uliginosibacterium</taxon>
    </lineage>
</organism>
<proteinExistence type="predicted"/>
<keyword evidence="1" id="KW-0732">Signal</keyword>
<dbReference type="EMBL" id="JBEWZI010000010">
    <property type="protein sequence ID" value="MET7014704.1"/>
    <property type="molecule type" value="Genomic_DNA"/>
</dbReference>
<sequence length="764" mass="83934">MRRLLVLCLLLLSLGVAAQEAPPRWQPSAEELAQLRTAVDARYARLFAQGVLRPGMSSIDASALALDALAAGYDPARSAQMLAALPALLDTDPASKTFGNIHWYQGDTKLVDRNGIEFVTRKAVLIWLLYAERLTPAQRESLLTLLNMAKVGIPRHGVAISYTNIWLMKTWNLIALGEALQDEALAASGYRMLADWLAHTRRTGINEYLSPSYYDVDLESLALICNLSRDAGARSQAREALDIFWQDIALNWYAPAQRLGGTHSRDYNRLFNVGGVNNWVARAGWMGGPESRTGRTSASRGPYDAYAWASPGRGAEEWLQGSFPRLVSARWGVEAEKRHTHFLGKNFSIASAESGYHAGHDNSPLVINLGSGQDVPIINFFMDGRRDYYGQNKTLEAGSGHMKALHLRPFLSSVQHDNEVLFLASVRDASPALSALESVVTLPADAEYWLDDKKLDLFTARSRWIYDFGPNGISTVIDVKQRDGRAELLLSDRDDKLGVGVSRIFPVQSGRTYRLAASLQGGEVFLYLNYLDGAKRLIGSEHAIKVSGGQGAFADRQFSHAAPEGAVWCKAWLYSTSSNRTELRVADLRFEELPADQGATRLLGGFDFREFVPQQNAIPAGATLFARREGAVAALRLLGAWDVQGAPVGFTLHNDGLAYGALRLSATHAAMRTEQRASLAMWASVQDGLVDETAFAEYRRRQIRVQGAATLQGDQLEASVRGGHPLRLMADVVAGKRLLREGMNLLPAEAALWVNGRIQANPYK</sequence>
<evidence type="ECO:0000256" key="1">
    <source>
        <dbReference type="SAM" id="SignalP"/>
    </source>
</evidence>
<protein>
    <submittedName>
        <fullName evidence="2">Uncharacterized protein</fullName>
    </submittedName>
</protein>
<evidence type="ECO:0000313" key="3">
    <source>
        <dbReference type="Proteomes" id="UP001549691"/>
    </source>
</evidence>
<evidence type="ECO:0000313" key="2">
    <source>
        <dbReference type="EMBL" id="MET7014704.1"/>
    </source>
</evidence>
<reference evidence="2 3" key="1">
    <citation type="submission" date="2024-07" db="EMBL/GenBank/DDBJ databases">
        <title>Uliginosibacterium flavum JJ3220;KACC:17644.</title>
        <authorList>
            <person name="Kim M.K."/>
        </authorList>
    </citation>
    <scope>NUCLEOTIDE SEQUENCE [LARGE SCALE GENOMIC DNA]</scope>
    <source>
        <strain evidence="2 3">KACC:17644</strain>
    </source>
</reference>
<feature type="chain" id="PRO_5046043244" evidence="1">
    <location>
        <begin position="19"/>
        <end position="764"/>
    </location>
</feature>
<keyword evidence="3" id="KW-1185">Reference proteome</keyword>
<dbReference type="RefSeq" id="WP_354601163.1">
    <property type="nucleotide sequence ID" value="NZ_JBEWZI010000010.1"/>
</dbReference>
<gene>
    <name evidence="2" type="ORF">ABXR19_10935</name>
</gene>
<accession>A0ABV2TLA0</accession>
<dbReference type="Proteomes" id="UP001549691">
    <property type="component" value="Unassembled WGS sequence"/>
</dbReference>
<feature type="signal peptide" evidence="1">
    <location>
        <begin position="1"/>
        <end position="18"/>
    </location>
</feature>
<name>A0ABV2TLA0_9RHOO</name>